<dbReference type="KEGG" id="blac:94345495"/>
<dbReference type="EMBL" id="SHOA02000018">
    <property type="protein sequence ID" value="TDH66147.1"/>
    <property type="molecule type" value="Genomic_DNA"/>
</dbReference>
<feature type="region of interest" description="Disordered" evidence="5">
    <location>
        <begin position="460"/>
        <end position="493"/>
    </location>
</feature>
<dbReference type="PRINTS" id="PR00056">
    <property type="entry name" value="HSFDOMAIN"/>
</dbReference>
<dbReference type="PANTHER" id="PTHR10015:SF427">
    <property type="entry name" value="HEAT SHOCK FACTOR PROTEIN"/>
    <property type="match status" value="1"/>
</dbReference>
<keyword evidence="8" id="KW-1185">Reference proteome</keyword>
<keyword evidence="3" id="KW-0539">Nucleus</keyword>
<dbReference type="RefSeq" id="XP_067815646.1">
    <property type="nucleotide sequence ID" value="XM_067959824.1"/>
</dbReference>
<evidence type="ECO:0000256" key="3">
    <source>
        <dbReference type="ARBA" id="ARBA00023242"/>
    </source>
</evidence>
<feature type="compositionally biased region" description="Low complexity" evidence="5">
    <location>
        <begin position="478"/>
        <end position="490"/>
    </location>
</feature>
<feature type="region of interest" description="Disordered" evidence="5">
    <location>
        <begin position="1"/>
        <end position="62"/>
    </location>
</feature>
<proteinExistence type="inferred from homology"/>
<feature type="region of interest" description="Disordered" evidence="5">
    <location>
        <begin position="511"/>
        <end position="545"/>
    </location>
</feature>
<comment type="similarity">
    <text evidence="4">Belongs to the HSF family.</text>
</comment>
<feature type="domain" description="HSF-type DNA-binding" evidence="6">
    <location>
        <begin position="108"/>
        <end position="203"/>
    </location>
</feature>
<dbReference type="GO" id="GO:0003700">
    <property type="term" value="F:DNA-binding transcription factor activity"/>
    <property type="evidence" value="ECO:0007669"/>
    <property type="project" value="InterPro"/>
</dbReference>
<dbReference type="InterPro" id="IPR036390">
    <property type="entry name" value="WH_DNA-bd_sf"/>
</dbReference>
<evidence type="ECO:0000313" key="8">
    <source>
        <dbReference type="Proteomes" id="UP000294530"/>
    </source>
</evidence>
<dbReference type="Pfam" id="PF00447">
    <property type="entry name" value="HSF_DNA-bind"/>
    <property type="match status" value="1"/>
</dbReference>
<organism evidence="7 8">
    <name type="scientific">Bremia lactucae</name>
    <name type="common">Lettuce downy mildew</name>
    <dbReference type="NCBI Taxonomy" id="4779"/>
    <lineage>
        <taxon>Eukaryota</taxon>
        <taxon>Sar</taxon>
        <taxon>Stramenopiles</taxon>
        <taxon>Oomycota</taxon>
        <taxon>Peronosporomycetes</taxon>
        <taxon>Peronosporales</taxon>
        <taxon>Peronosporaceae</taxon>
        <taxon>Bremia</taxon>
    </lineage>
</organism>
<feature type="region of interest" description="Disordered" evidence="5">
    <location>
        <begin position="609"/>
        <end position="648"/>
    </location>
</feature>
<protein>
    <recommendedName>
        <fullName evidence="6">HSF-type DNA-binding domain-containing protein</fullName>
    </recommendedName>
</protein>
<dbReference type="OrthoDB" id="60033at2759"/>
<dbReference type="GO" id="GO:0043565">
    <property type="term" value="F:sequence-specific DNA binding"/>
    <property type="evidence" value="ECO:0007669"/>
    <property type="project" value="InterPro"/>
</dbReference>
<comment type="subcellular location">
    <subcellularLocation>
        <location evidence="1">Nucleus</location>
    </subcellularLocation>
</comment>
<feature type="compositionally biased region" description="Polar residues" evidence="5">
    <location>
        <begin position="511"/>
        <end position="526"/>
    </location>
</feature>
<reference evidence="7 8" key="1">
    <citation type="journal article" date="2021" name="Genome Biol.">
        <title>AFLAP: assembly-free linkage analysis pipeline using k-mers from genome sequencing data.</title>
        <authorList>
            <person name="Fletcher K."/>
            <person name="Zhang L."/>
            <person name="Gil J."/>
            <person name="Han R."/>
            <person name="Cavanaugh K."/>
            <person name="Michelmore R."/>
        </authorList>
    </citation>
    <scope>NUCLEOTIDE SEQUENCE [LARGE SCALE GENOMIC DNA]</scope>
    <source>
        <strain evidence="7 8">SF5</strain>
    </source>
</reference>
<evidence type="ECO:0000259" key="6">
    <source>
        <dbReference type="SMART" id="SM00415"/>
    </source>
</evidence>
<evidence type="ECO:0000313" key="7">
    <source>
        <dbReference type="EMBL" id="TDH66147.1"/>
    </source>
</evidence>
<evidence type="ECO:0000256" key="4">
    <source>
        <dbReference type="RuleBase" id="RU004020"/>
    </source>
</evidence>
<dbReference type="InterPro" id="IPR036388">
    <property type="entry name" value="WH-like_DNA-bd_sf"/>
</dbReference>
<name>A0A976FG06_BRELC</name>
<dbReference type="GO" id="GO:0005634">
    <property type="term" value="C:nucleus"/>
    <property type="evidence" value="ECO:0007669"/>
    <property type="project" value="UniProtKB-SubCell"/>
</dbReference>
<dbReference type="Gene3D" id="1.10.10.10">
    <property type="entry name" value="Winged helix-like DNA-binding domain superfamily/Winged helix DNA-binding domain"/>
    <property type="match status" value="1"/>
</dbReference>
<feature type="compositionally biased region" description="Polar residues" evidence="5">
    <location>
        <begin position="609"/>
        <end position="633"/>
    </location>
</feature>
<evidence type="ECO:0000256" key="2">
    <source>
        <dbReference type="ARBA" id="ARBA00023125"/>
    </source>
</evidence>
<feature type="compositionally biased region" description="Polar residues" evidence="5">
    <location>
        <begin position="536"/>
        <end position="545"/>
    </location>
</feature>
<keyword evidence="2" id="KW-0238">DNA-binding</keyword>
<comment type="caution">
    <text evidence="7">The sequence shown here is derived from an EMBL/GenBank/DDBJ whole genome shotgun (WGS) entry which is preliminary data.</text>
</comment>
<evidence type="ECO:0000256" key="1">
    <source>
        <dbReference type="ARBA" id="ARBA00004123"/>
    </source>
</evidence>
<gene>
    <name evidence="7" type="ORF">CCR75_001723</name>
</gene>
<evidence type="ECO:0000256" key="5">
    <source>
        <dbReference type="SAM" id="MobiDB-lite"/>
    </source>
</evidence>
<feature type="compositionally biased region" description="Low complexity" evidence="5">
    <location>
        <begin position="35"/>
        <end position="51"/>
    </location>
</feature>
<dbReference type="AlphaFoldDB" id="A0A976FG06"/>
<dbReference type="SUPFAM" id="SSF46785">
    <property type="entry name" value="Winged helix' DNA-binding domain"/>
    <property type="match status" value="1"/>
</dbReference>
<dbReference type="InterPro" id="IPR000232">
    <property type="entry name" value="HSF_DNA-bd"/>
</dbReference>
<dbReference type="FunFam" id="1.10.10.10:FF:000286">
    <property type="entry name" value="Heat shock transcription factor"/>
    <property type="match status" value="1"/>
</dbReference>
<dbReference type="GeneID" id="94345495"/>
<dbReference type="SMART" id="SM00415">
    <property type="entry name" value="HSF"/>
    <property type="match status" value="1"/>
</dbReference>
<accession>A0A976FG06</accession>
<dbReference type="Proteomes" id="UP000294530">
    <property type="component" value="Unassembled WGS sequence"/>
</dbReference>
<sequence length="648" mass="71637">MLGGRDYRAYSSSSDHTFSESDMAHPMLPSPSGSPQPLSGSDVSSFSVFGSKSEHSDNGVPDCGMDVMATRQASLAVETEQEQDASVRRESTPTTKAEISVVKRRNVGVPKFLRFLFQILEVEDPNIIAWSHDGTAFQIIHSENLANQILPRYFKHNKVSSFQRQLNYFGFKKWTKTQTNICTFSHPFFLRMDKGRMKLIKRKERTNSAAMLGSTIQSHASDMSPPLHGHAQMEDHFDAQDLRSQLPTQQALKRQKSNTLSGPTVTFLNSAASGRRHSTGMLPGSEAFGMAAAAAAVAAAQRGQNRAGTPAEQEFELELEARTEAMAQTSSPQQQFWYLHKLAETKTLSQRYFDQCARGKNGFNFGDPLGGNGLTRGSGIGSMNFGRRKSDQLMSELNLNGTKAVLNHQIDDLLATSSPSSHPVFASNVKNDATAVLPVTSSSFYQDATSYPEQTQLQETRQHMNRHGPTYGVKPDISSRYSSSQSTSYQAQAPTPSMMLPYKFNDSNTSPPFQNCVGSHDFSAQLSAPPKVSQRPPMTSHQYQSHPDRMNLFRQQEQPRPQARNESSQTQPARDYIDVLLESAALDENVTLQTSSSLLSESWQVSNYSQTASNSSGPYPSVSHQHSGQQHFQLSPMEGVPYTSTSRF</sequence>
<dbReference type="PANTHER" id="PTHR10015">
    <property type="entry name" value="HEAT SHOCK TRANSCRIPTION FACTOR"/>
    <property type="match status" value="1"/>
</dbReference>